<evidence type="ECO:0000313" key="2">
    <source>
        <dbReference type="Proteomes" id="UP000215506"/>
    </source>
</evidence>
<keyword evidence="2" id="KW-1185">Reference proteome</keyword>
<organism evidence="1 2">
    <name type="scientific">Nocardia cerradoensis</name>
    <dbReference type="NCBI Taxonomy" id="85688"/>
    <lineage>
        <taxon>Bacteria</taxon>
        <taxon>Bacillati</taxon>
        <taxon>Actinomycetota</taxon>
        <taxon>Actinomycetes</taxon>
        <taxon>Mycobacteriales</taxon>
        <taxon>Nocardiaceae</taxon>
        <taxon>Nocardia</taxon>
    </lineage>
</organism>
<dbReference type="InterPro" id="IPR048868">
    <property type="entry name" value="OGG-like_put"/>
</dbReference>
<proteinExistence type="predicted"/>
<evidence type="ECO:0000313" key="1">
    <source>
        <dbReference type="EMBL" id="OXR39742.1"/>
    </source>
</evidence>
<protein>
    <submittedName>
        <fullName evidence="1">Uncharacterized protein</fullName>
    </submittedName>
</protein>
<dbReference type="Pfam" id="PF21790">
    <property type="entry name" value="OGG"/>
    <property type="match status" value="1"/>
</dbReference>
<comment type="caution">
    <text evidence="1">The sequence shown here is derived from an EMBL/GenBank/DDBJ whole genome shotgun (WGS) entry which is preliminary data.</text>
</comment>
<dbReference type="AlphaFoldDB" id="A0A231GT35"/>
<reference evidence="1 2" key="1">
    <citation type="submission" date="2017-07" db="EMBL/GenBank/DDBJ databases">
        <title>First draft Genome Sequence of Nocardia cerradoensis isolated from human infection.</title>
        <authorList>
            <person name="Carrasco G."/>
        </authorList>
    </citation>
    <scope>NUCLEOTIDE SEQUENCE [LARGE SCALE GENOMIC DNA]</scope>
    <source>
        <strain evidence="1 2">CNM20130759</strain>
    </source>
</reference>
<accession>A0A231GT35</accession>
<dbReference type="EMBL" id="NGAF01000074">
    <property type="protein sequence ID" value="OXR39742.1"/>
    <property type="molecule type" value="Genomic_DNA"/>
</dbReference>
<sequence length="166" mass="18256">MFALADAAVETTDGALTLLWNTLAWGTGRGARNNRRRIAAIASDRDAYAALLLEAAQVSRSDAVAAYALLRPSPYRNAVRWLGPAFFTKFLYFAGGGRPDHPCCILDYRVAAALRAAGWSGLADSGWSAQVYGRYMRLVRSWRDECDCTRVDLIERWLFDTGAAAT</sequence>
<name>A0A231GT35_9NOCA</name>
<dbReference type="Proteomes" id="UP000215506">
    <property type="component" value="Unassembled WGS sequence"/>
</dbReference>
<gene>
    <name evidence="1" type="ORF">B7C42_08181</name>
</gene>